<dbReference type="Proteomes" id="UP001454036">
    <property type="component" value="Unassembled WGS sequence"/>
</dbReference>
<accession>A0AAV3RXP1</accession>
<protein>
    <recommendedName>
        <fullName evidence="5">Reverse transcriptase Ty1/copia-type domain-containing protein</fullName>
    </recommendedName>
</protein>
<dbReference type="SUPFAM" id="SSF56672">
    <property type="entry name" value="DNA/RNA polymerases"/>
    <property type="match status" value="1"/>
</dbReference>
<keyword evidence="4" id="KW-1185">Reference proteome</keyword>
<evidence type="ECO:0000259" key="2">
    <source>
        <dbReference type="Pfam" id="PF25597"/>
    </source>
</evidence>
<dbReference type="PANTHER" id="PTHR11439:SF498">
    <property type="entry name" value="DNAK FAMILY PROTEIN"/>
    <property type="match status" value="1"/>
</dbReference>
<sequence length="493" mass="55459">MSMVDEDVVYLAEFEGSTIMLISRMKHMVRIRKGLDLIVYKMVGHTIQKCFKIHGYAPAANRRVAAYAEDKLSVAGDKTFFEEQFNKLVVMIKGSSISDASNGRFFLPSLNHKSPFELLFNKAPSYTHLRAFGYLAFAATIKADRSKFDSRAHPCIFIGYPFGKKTIASKWVYKIKLKADGSIERFKLDINNAFLHGDLLEEVYMKPPEGMSIPAGCVCRLKKSLYFLKQASRQWFSKLNTSLLSLGFLQSKNNYSLYIKNSFAGVVIVAVYVDDIMVTGFEITKLAEGIAMHQCKFATELVAGSGISLDAHSVKRYLTPLPLHTKLLPDSGPRVPNPEHYSIHVCHTLRLLTICYIMLVKAFFYKKSKKQTTVSRISSEAEYRALAMTSSEVTWIVRLLEELGLHILTPVTLYCDNTSAIHIAKNPVFHERTKHIEIDCHFTRDKVLEGLLQLAHIPTSDQLADILTKALPSPQHSCLMSKLGLGREPPPLA</sequence>
<dbReference type="CDD" id="cd09272">
    <property type="entry name" value="RNase_HI_RT_Ty1"/>
    <property type="match status" value="1"/>
</dbReference>
<dbReference type="AlphaFoldDB" id="A0AAV3RXP1"/>
<name>A0AAV3RXP1_LITER</name>
<gene>
    <name evidence="3" type="ORF">LIER_32588</name>
</gene>
<feature type="domain" description="Reverse transcriptase Ty1/copia-type" evidence="1">
    <location>
        <begin position="187"/>
        <end position="297"/>
    </location>
</feature>
<dbReference type="InterPro" id="IPR043502">
    <property type="entry name" value="DNA/RNA_pol_sf"/>
</dbReference>
<evidence type="ECO:0000313" key="4">
    <source>
        <dbReference type="Proteomes" id="UP001454036"/>
    </source>
</evidence>
<dbReference type="InterPro" id="IPR013103">
    <property type="entry name" value="RVT_2"/>
</dbReference>
<evidence type="ECO:0008006" key="5">
    <source>
        <dbReference type="Google" id="ProtNLM"/>
    </source>
</evidence>
<dbReference type="Pfam" id="PF07727">
    <property type="entry name" value="RVT_2"/>
    <property type="match status" value="1"/>
</dbReference>
<reference evidence="3 4" key="1">
    <citation type="submission" date="2024-01" db="EMBL/GenBank/DDBJ databases">
        <title>The complete chloroplast genome sequence of Lithospermum erythrorhizon: insights into the phylogenetic relationship among Boraginaceae species and the maternal lineages of purple gromwells.</title>
        <authorList>
            <person name="Okada T."/>
            <person name="Watanabe K."/>
        </authorList>
    </citation>
    <scope>NUCLEOTIDE SEQUENCE [LARGE SCALE GENOMIC DNA]</scope>
</reference>
<comment type="caution">
    <text evidence="3">The sequence shown here is derived from an EMBL/GenBank/DDBJ whole genome shotgun (WGS) entry which is preliminary data.</text>
</comment>
<organism evidence="3 4">
    <name type="scientific">Lithospermum erythrorhizon</name>
    <name type="common">Purple gromwell</name>
    <name type="synonym">Lithospermum officinale var. erythrorhizon</name>
    <dbReference type="NCBI Taxonomy" id="34254"/>
    <lineage>
        <taxon>Eukaryota</taxon>
        <taxon>Viridiplantae</taxon>
        <taxon>Streptophyta</taxon>
        <taxon>Embryophyta</taxon>
        <taxon>Tracheophyta</taxon>
        <taxon>Spermatophyta</taxon>
        <taxon>Magnoliopsida</taxon>
        <taxon>eudicotyledons</taxon>
        <taxon>Gunneridae</taxon>
        <taxon>Pentapetalae</taxon>
        <taxon>asterids</taxon>
        <taxon>lamiids</taxon>
        <taxon>Boraginales</taxon>
        <taxon>Boraginaceae</taxon>
        <taxon>Boraginoideae</taxon>
        <taxon>Lithospermeae</taxon>
        <taxon>Lithospermum</taxon>
    </lineage>
</organism>
<dbReference type="Pfam" id="PF25597">
    <property type="entry name" value="SH3_retrovirus"/>
    <property type="match status" value="1"/>
</dbReference>
<dbReference type="PANTHER" id="PTHR11439">
    <property type="entry name" value="GAG-POL-RELATED RETROTRANSPOSON"/>
    <property type="match status" value="1"/>
</dbReference>
<dbReference type="InterPro" id="IPR057670">
    <property type="entry name" value="SH3_retrovirus"/>
</dbReference>
<proteinExistence type="predicted"/>
<dbReference type="EMBL" id="BAABME010012591">
    <property type="protein sequence ID" value="GAA0185300.1"/>
    <property type="molecule type" value="Genomic_DNA"/>
</dbReference>
<evidence type="ECO:0000313" key="3">
    <source>
        <dbReference type="EMBL" id="GAA0185300.1"/>
    </source>
</evidence>
<feature type="domain" description="Retroviral polymerase SH3-like" evidence="2">
    <location>
        <begin position="135"/>
        <end position="165"/>
    </location>
</feature>
<evidence type="ECO:0000259" key="1">
    <source>
        <dbReference type="Pfam" id="PF07727"/>
    </source>
</evidence>